<reference evidence="2" key="1">
    <citation type="submission" date="2022-10" db="EMBL/GenBank/DDBJ databases">
        <title>The complete genomes of actinobacterial strains from the NBC collection.</title>
        <authorList>
            <person name="Joergensen T.S."/>
            <person name="Alvarez Arevalo M."/>
            <person name="Sterndorff E.B."/>
            <person name="Faurdal D."/>
            <person name="Vuksanovic O."/>
            <person name="Mourched A.-S."/>
            <person name="Charusanti P."/>
            <person name="Shaw S."/>
            <person name="Blin K."/>
            <person name="Weber T."/>
        </authorList>
    </citation>
    <scope>NUCLEOTIDE SEQUENCE</scope>
    <source>
        <strain evidence="2">NBC_01482</strain>
    </source>
</reference>
<feature type="transmembrane region" description="Helical" evidence="1">
    <location>
        <begin position="53"/>
        <end position="77"/>
    </location>
</feature>
<evidence type="ECO:0000313" key="3">
    <source>
        <dbReference type="Proteomes" id="UP001432062"/>
    </source>
</evidence>
<proteinExistence type="predicted"/>
<organism evidence="2 3">
    <name type="scientific">Nocardia vinacea</name>
    <dbReference type="NCBI Taxonomy" id="96468"/>
    <lineage>
        <taxon>Bacteria</taxon>
        <taxon>Bacillati</taxon>
        <taxon>Actinomycetota</taxon>
        <taxon>Actinomycetes</taxon>
        <taxon>Mycobacteriales</taxon>
        <taxon>Nocardiaceae</taxon>
        <taxon>Nocardia</taxon>
    </lineage>
</organism>
<evidence type="ECO:0008006" key="4">
    <source>
        <dbReference type="Google" id="ProtNLM"/>
    </source>
</evidence>
<name>A0ABZ1Z3E9_9NOCA</name>
<keyword evidence="3" id="KW-1185">Reference proteome</keyword>
<gene>
    <name evidence="2" type="ORF">OG563_18825</name>
</gene>
<keyword evidence="1" id="KW-0472">Membrane</keyword>
<keyword evidence="1" id="KW-1133">Transmembrane helix</keyword>
<keyword evidence="1" id="KW-0812">Transmembrane</keyword>
<dbReference type="EMBL" id="CP109441">
    <property type="protein sequence ID" value="WUV50064.1"/>
    <property type="molecule type" value="Genomic_DNA"/>
</dbReference>
<sequence>MDHRRVLVRGLDLSQVPSAQTGAASESLGGATEFARQLPQSAADGFLTSVHEAFVSGVHMAAIGTAVVLLIAAVVAFRLRTARA</sequence>
<evidence type="ECO:0000313" key="2">
    <source>
        <dbReference type="EMBL" id="WUV50064.1"/>
    </source>
</evidence>
<protein>
    <recommendedName>
        <fullName evidence="4">MFS transporter</fullName>
    </recommendedName>
</protein>
<accession>A0ABZ1Z3E9</accession>
<dbReference type="Proteomes" id="UP001432062">
    <property type="component" value="Chromosome"/>
</dbReference>
<dbReference type="RefSeq" id="WP_329416358.1">
    <property type="nucleotide sequence ID" value="NZ_CP109441.1"/>
</dbReference>
<evidence type="ECO:0000256" key="1">
    <source>
        <dbReference type="SAM" id="Phobius"/>
    </source>
</evidence>